<dbReference type="STRING" id="1440053.GCA_000718095_05891"/>
<organism evidence="3 4">
    <name type="scientific">Streptomyces scopuliridis RB72</name>
    <dbReference type="NCBI Taxonomy" id="1440053"/>
    <lineage>
        <taxon>Bacteria</taxon>
        <taxon>Bacillati</taxon>
        <taxon>Actinomycetota</taxon>
        <taxon>Actinomycetes</taxon>
        <taxon>Kitasatosporales</taxon>
        <taxon>Streptomycetaceae</taxon>
        <taxon>Streptomyces</taxon>
    </lineage>
</organism>
<keyword evidence="2" id="KW-1133">Transmembrane helix</keyword>
<comment type="caution">
    <text evidence="3">The sequence shown here is derived from an EMBL/GenBank/DDBJ whole genome shotgun (WGS) entry which is preliminary data.</text>
</comment>
<proteinExistence type="predicted"/>
<feature type="transmembrane region" description="Helical" evidence="2">
    <location>
        <begin position="100"/>
        <end position="120"/>
    </location>
</feature>
<gene>
    <name evidence="3" type="ORF">Y717_15765</name>
</gene>
<dbReference type="OrthoDB" id="4207306at2"/>
<sequence length="179" mass="18858">MAALDNNGTQAMVEKAKGERERLETGRSRVSALVTLAVVGGIALLLALVVGGDPNEAPSCDDRTMTRDDVCVIYSSGGGGSYSYQEMIDRRESGDTVKRGIGFGFAGLCAVLMIPAAMRLDPSTPWGTKAAGPCPRCGGTNLREKKTTHSVSQGRTTYQYTGVVTLCTPACGFSSCRRP</sequence>
<dbReference type="AlphaFoldDB" id="A0A2T7T4F2"/>
<reference evidence="3 4" key="1">
    <citation type="submission" date="2013-12" db="EMBL/GenBank/DDBJ databases">
        <title>Annotated genome of Streptomyces scopuliridis.</title>
        <authorList>
            <person name="Olson J.B."/>
        </authorList>
    </citation>
    <scope>NUCLEOTIDE SEQUENCE [LARGE SCALE GENOMIC DNA]</scope>
    <source>
        <strain evidence="3 4">RB72</strain>
    </source>
</reference>
<dbReference type="RefSeq" id="WP_030354834.1">
    <property type="nucleotide sequence ID" value="NZ_AZSP01000235.1"/>
</dbReference>
<feature type="compositionally biased region" description="Polar residues" evidence="1">
    <location>
        <begin position="1"/>
        <end position="10"/>
    </location>
</feature>
<name>A0A2T7T4F2_9ACTN</name>
<evidence type="ECO:0000256" key="1">
    <source>
        <dbReference type="SAM" id="MobiDB-lite"/>
    </source>
</evidence>
<accession>A0A2T7T4F2</accession>
<feature type="transmembrane region" description="Helical" evidence="2">
    <location>
        <begin position="30"/>
        <end position="50"/>
    </location>
</feature>
<dbReference type="Proteomes" id="UP000245992">
    <property type="component" value="Unassembled WGS sequence"/>
</dbReference>
<keyword evidence="2" id="KW-0472">Membrane</keyword>
<keyword evidence="4" id="KW-1185">Reference proteome</keyword>
<evidence type="ECO:0000313" key="4">
    <source>
        <dbReference type="Proteomes" id="UP000245992"/>
    </source>
</evidence>
<keyword evidence="2" id="KW-0812">Transmembrane</keyword>
<feature type="region of interest" description="Disordered" evidence="1">
    <location>
        <begin position="1"/>
        <end position="20"/>
    </location>
</feature>
<evidence type="ECO:0000256" key="2">
    <source>
        <dbReference type="SAM" id="Phobius"/>
    </source>
</evidence>
<protein>
    <submittedName>
        <fullName evidence="3">Uncharacterized protein</fullName>
    </submittedName>
</protein>
<evidence type="ECO:0000313" key="3">
    <source>
        <dbReference type="EMBL" id="PVE10014.1"/>
    </source>
</evidence>
<dbReference type="EMBL" id="AZSP01000235">
    <property type="protein sequence ID" value="PVE10014.1"/>
    <property type="molecule type" value="Genomic_DNA"/>
</dbReference>